<dbReference type="PANTHER" id="PTHR37536:SF1">
    <property type="entry name" value="ASPERGILLOPEPSIN, PUTAITVE (AFU_ORTHOLOGUE AFUA_7G01200)"/>
    <property type="match status" value="1"/>
</dbReference>
<evidence type="ECO:0000313" key="1">
    <source>
        <dbReference type="EMBL" id="KAK9419924.1"/>
    </source>
</evidence>
<dbReference type="InterPro" id="IPR000250">
    <property type="entry name" value="Peptidase_G1"/>
</dbReference>
<comment type="caution">
    <text evidence="1">The sequence shown here is derived from an EMBL/GenBank/DDBJ whole genome shotgun (WGS) entry which is preliminary data.</text>
</comment>
<reference evidence="1 2" key="1">
    <citation type="journal article" date="2024" name="J. Plant Pathol.">
        <title>Sequence and assembly of the genome of Seiridium unicorne, isolate CBS 538.82, causal agent of cypress canker disease.</title>
        <authorList>
            <person name="Scali E."/>
            <person name="Rocca G.D."/>
            <person name="Danti R."/>
            <person name="Garbelotto M."/>
            <person name="Barberini S."/>
            <person name="Baroncelli R."/>
            <person name="Emiliani G."/>
        </authorList>
    </citation>
    <scope>NUCLEOTIDE SEQUENCE [LARGE SCALE GENOMIC DNA]</scope>
    <source>
        <strain evidence="1 2">BM-138-508</strain>
    </source>
</reference>
<dbReference type="PANTHER" id="PTHR37536">
    <property type="entry name" value="PUTATIVE (AFU_ORTHOLOGUE AFUA_3G02970)-RELATED"/>
    <property type="match status" value="1"/>
</dbReference>
<sequence length="354" mass="37721">MFATPDILYPEGLIERFSPPNNPRRHHRVSSGDDGDLVDIKSRLRLRGCLGLLGFLGFLGLQTIEESLPIPWLFSFHKSPYPFVFGTMKFSAVLGAVLGASAVAAAPGTAKRRERAARKLAERQARQSGLMIPDIQETDELAIVNGTKHVSYSTNWAGAVKIGTGYTSVTGTFTVPTPKVPSGGSSAKTYSASAWVGIDGDTCTSAILQTGIDFNVEAGKVIYDAWYEWYPQYAYDFTGITISAGDQIKTTVTATSKTTGTAVVENLTTGKSVTHTFRGASTASLCETNAEWIVEDFEEGSSLVPFADFDTVTFTDATVNGVGVTGATIIDIRQSAQVLTSCAASGTTVTCSYV</sequence>
<dbReference type="PRINTS" id="PR00977">
    <property type="entry name" value="SCYTLDPTASE"/>
</dbReference>
<name>A0ABR2UZZ4_9PEZI</name>
<dbReference type="SUPFAM" id="SSF49899">
    <property type="entry name" value="Concanavalin A-like lectins/glucanases"/>
    <property type="match status" value="1"/>
</dbReference>
<gene>
    <name evidence="1" type="ORF">SUNI508_06930</name>
</gene>
<dbReference type="InterPro" id="IPR013320">
    <property type="entry name" value="ConA-like_dom_sf"/>
</dbReference>
<evidence type="ECO:0000313" key="2">
    <source>
        <dbReference type="Proteomes" id="UP001408356"/>
    </source>
</evidence>
<dbReference type="CDD" id="cd13426">
    <property type="entry name" value="Peptidase_G1"/>
    <property type="match status" value="1"/>
</dbReference>
<dbReference type="Pfam" id="PF01828">
    <property type="entry name" value="Peptidase_A4"/>
    <property type="match status" value="1"/>
</dbReference>
<protein>
    <submittedName>
        <fullName evidence="1">Aspergillopepsin-2</fullName>
    </submittedName>
</protein>
<dbReference type="InterPro" id="IPR038656">
    <property type="entry name" value="Peptidase_G1_sf"/>
</dbReference>
<proteinExistence type="predicted"/>
<accession>A0ABR2UZZ4</accession>
<dbReference type="EMBL" id="JARVKF010000279">
    <property type="protein sequence ID" value="KAK9419924.1"/>
    <property type="molecule type" value="Genomic_DNA"/>
</dbReference>
<organism evidence="1 2">
    <name type="scientific">Seiridium unicorne</name>
    <dbReference type="NCBI Taxonomy" id="138068"/>
    <lineage>
        <taxon>Eukaryota</taxon>
        <taxon>Fungi</taxon>
        <taxon>Dikarya</taxon>
        <taxon>Ascomycota</taxon>
        <taxon>Pezizomycotina</taxon>
        <taxon>Sordariomycetes</taxon>
        <taxon>Xylariomycetidae</taxon>
        <taxon>Amphisphaeriales</taxon>
        <taxon>Sporocadaceae</taxon>
        <taxon>Seiridium</taxon>
    </lineage>
</organism>
<dbReference type="Proteomes" id="UP001408356">
    <property type="component" value="Unassembled WGS sequence"/>
</dbReference>
<keyword evidence="2" id="KW-1185">Reference proteome</keyword>
<dbReference type="Gene3D" id="2.60.120.700">
    <property type="entry name" value="Peptidase G1"/>
    <property type="match status" value="1"/>
</dbReference>